<dbReference type="EMBL" id="DWYY01000124">
    <property type="protein sequence ID" value="HJA93734.1"/>
    <property type="molecule type" value="Genomic_DNA"/>
</dbReference>
<evidence type="ECO:0000313" key="2">
    <source>
        <dbReference type="EMBL" id="HJA93734.1"/>
    </source>
</evidence>
<evidence type="ECO:0000313" key="3">
    <source>
        <dbReference type="Proteomes" id="UP000886858"/>
    </source>
</evidence>
<dbReference type="Proteomes" id="UP000886858">
    <property type="component" value="Unassembled WGS sequence"/>
</dbReference>
<sequence length="60" mass="7439">MASDNNCTTCLYYLYDDEYEEYICDMDMDEDEYVRLISDSHYECPYYRNGDEYRVVRKQM</sequence>
<dbReference type="AlphaFoldDB" id="A0A9D2L0T4"/>
<dbReference type="InterPro" id="IPR045525">
    <property type="entry name" value="DUF6472"/>
</dbReference>
<comment type="caution">
    <text evidence="2">The sequence shown here is derived from an EMBL/GenBank/DDBJ whole genome shotgun (WGS) entry which is preliminary data.</text>
</comment>
<protein>
    <recommendedName>
        <fullName evidence="1">DUF6472 domain-containing protein</fullName>
    </recommendedName>
</protein>
<feature type="domain" description="DUF6472" evidence="1">
    <location>
        <begin position="5"/>
        <end position="60"/>
    </location>
</feature>
<name>A0A9D2L0T4_9FIRM</name>
<dbReference type="Pfam" id="PF20076">
    <property type="entry name" value="DUF6472"/>
    <property type="match status" value="1"/>
</dbReference>
<proteinExistence type="predicted"/>
<evidence type="ECO:0000259" key="1">
    <source>
        <dbReference type="Pfam" id="PF20076"/>
    </source>
</evidence>
<accession>A0A9D2L0T4</accession>
<reference evidence="2" key="2">
    <citation type="submission" date="2021-04" db="EMBL/GenBank/DDBJ databases">
        <authorList>
            <person name="Gilroy R."/>
        </authorList>
    </citation>
    <scope>NUCLEOTIDE SEQUENCE</scope>
    <source>
        <strain evidence="2">CHK179-7159</strain>
    </source>
</reference>
<organism evidence="2 3">
    <name type="scientific">Candidatus Eisenbergiella merdipullorum</name>
    <dbReference type="NCBI Taxonomy" id="2838553"/>
    <lineage>
        <taxon>Bacteria</taxon>
        <taxon>Bacillati</taxon>
        <taxon>Bacillota</taxon>
        <taxon>Clostridia</taxon>
        <taxon>Lachnospirales</taxon>
        <taxon>Lachnospiraceae</taxon>
        <taxon>Eisenbergiella</taxon>
    </lineage>
</organism>
<gene>
    <name evidence="2" type="ORF">H9717_11585</name>
</gene>
<reference evidence="2" key="1">
    <citation type="journal article" date="2021" name="PeerJ">
        <title>Extensive microbial diversity within the chicken gut microbiome revealed by metagenomics and culture.</title>
        <authorList>
            <person name="Gilroy R."/>
            <person name="Ravi A."/>
            <person name="Getino M."/>
            <person name="Pursley I."/>
            <person name="Horton D.L."/>
            <person name="Alikhan N.F."/>
            <person name="Baker D."/>
            <person name="Gharbi K."/>
            <person name="Hall N."/>
            <person name="Watson M."/>
            <person name="Adriaenssens E.M."/>
            <person name="Foster-Nyarko E."/>
            <person name="Jarju S."/>
            <person name="Secka A."/>
            <person name="Antonio M."/>
            <person name="Oren A."/>
            <person name="Chaudhuri R.R."/>
            <person name="La Ragione R."/>
            <person name="Hildebrand F."/>
            <person name="Pallen M.J."/>
        </authorList>
    </citation>
    <scope>NUCLEOTIDE SEQUENCE</scope>
    <source>
        <strain evidence="2">CHK179-7159</strain>
    </source>
</reference>